<comment type="cofactor">
    <cofactor evidence="1">
        <name>Mg(2+)</name>
        <dbReference type="ChEBI" id="CHEBI:18420"/>
    </cofactor>
</comment>
<dbReference type="InterPro" id="IPR020084">
    <property type="entry name" value="NUDIX_hydrolase_CS"/>
</dbReference>
<dbReference type="InterPro" id="IPR003561">
    <property type="entry name" value="Mutator_MutT"/>
</dbReference>
<keyword evidence="8" id="KW-0460">Magnesium</keyword>
<evidence type="ECO:0000256" key="11">
    <source>
        <dbReference type="ARBA" id="ARBA00036904"/>
    </source>
</evidence>
<dbReference type="InterPro" id="IPR020476">
    <property type="entry name" value="Nudix_hydrolase"/>
</dbReference>
<evidence type="ECO:0000256" key="3">
    <source>
        <dbReference type="ARBA" id="ARBA00022457"/>
    </source>
</evidence>
<dbReference type="NCBIfam" id="TIGR00586">
    <property type="entry name" value="mutt"/>
    <property type="match status" value="1"/>
</dbReference>
<dbReference type="PANTHER" id="PTHR47707">
    <property type="entry name" value="8-OXO-DGTP DIPHOSPHATASE"/>
    <property type="match status" value="1"/>
</dbReference>
<dbReference type="Gene3D" id="3.90.79.10">
    <property type="entry name" value="Nucleoside Triphosphate Pyrophosphohydrolase"/>
    <property type="match status" value="1"/>
</dbReference>
<evidence type="ECO:0000256" key="9">
    <source>
        <dbReference type="ARBA" id="ARBA00023204"/>
    </source>
</evidence>
<evidence type="ECO:0000256" key="13">
    <source>
        <dbReference type="ARBA" id="ARBA00040794"/>
    </source>
</evidence>
<dbReference type="InterPro" id="IPR000086">
    <property type="entry name" value="NUDIX_hydrolase_dom"/>
</dbReference>
<sequence length="133" mass="15026">MSIKQLNISVGIIRNVQKEIFITQRDASSHMAGFWEFPGGKIESGENAAQALIRELQEEVGIDAAEPVLIRTLQHTFPDRIVNLHFFLVQNWTGEPYGKEGQPKRWVVQSEIKESDFPPANAEIVKALLNDEI</sequence>
<keyword evidence="7" id="KW-0378">Hydrolase</keyword>
<proteinExistence type="inferred from homology"/>
<dbReference type="InterPro" id="IPR047127">
    <property type="entry name" value="MutT-like"/>
</dbReference>
<keyword evidence="5" id="KW-0479">Metal-binding</keyword>
<dbReference type="NCBIfam" id="NF008044">
    <property type="entry name" value="PRK10776.1"/>
    <property type="match status" value="1"/>
</dbReference>
<dbReference type="EC" id="3.6.1.55" evidence="12"/>
<evidence type="ECO:0000256" key="14">
    <source>
        <dbReference type="ARBA" id="ARBA00041592"/>
    </source>
</evidence>
<evidence type="ECO:0000256" key="4">
    <source>
        <dbReference type="ARBA" id="ARBA00022705"/>
    </source>
</evidence>
<evidence type="ECO:0000313" key="18">
    <source>
        <dbReference type="EMBL" id="ORJ21330.1"/>
    </source>
</evidence>
<dbReference type="SUPFAM" id="SSF55811">
    <property type="entry name" value="Nudix"/>
    <property type="match status" value="1"/>
</dbReference>
<evidence type="ECO:0000256" key="1">
    <source>
        <dbReference type="ARBA" id="ARBA00001946"/>
    </source>
</evidence>
<evidence type="ECO:0000256" key="12">
    <source>
        <dbReference type="ARBA" id="ARBA00038905"/>
    </source>
</evidence>
<reference evidence="18 19" key="1">
    <citation type="journal article" date="2017" name="Int. J. Syst. Evol. Microbiol.">
        <title>Rouxiella badensis sp. nov. and Rouxiella silvae sp. nov. isolated from peat bog soil in Germany and emendation of the genus description.</title>
        <authorList>
            <person name="Le Fleche-Mateos A."/>
            <person name="Kugler J.H."/>
            <person name="Hansen S.H."/>
            <person name="Syldatk C."/>
            <person name="Hausmann R."/>
            <person name="Lomprez F."/>
            <person name="Vandenbogaert M."/>
            <person name="Manuguerra J.C."/>
            <person name="Grimont P.A."/>
        </authorList>
    </citation>
    <scope>NUCLEOTIDE SEQUENCE [LARGE SCALE GENOMIC DNA]</scope>
    <source>
        <strain evidence="18 19">213</strain>
    </source>
</reference>
<dbReference type="PANTHER" id="PTHR47707:SF1">
    <property type="entry name" value="NUDIX HYDROLASE FAMILY PROTEIN"/>
    <property type="match status" value="1"/>
</dbReference>
<comment type="catalytic activity">
    <reaction evidence="11">
        <text>8-oxo-GTP + H2O = 8-oxo-GMP + diphosphate + H(+)</text>
        <dbReference type="Rhea" id="RHEA:67616"/>
        <dbReference type="ChEBI" id="CHEBI:15377"/>
        <dbReference type="ChEBI" id="CHEBI:15378"/>
        <dbReference type="ChEBI" id="CHEBI:33019"/>
        <dbReference type="ChEBI" id="CHEBI:143553"/>
        <dbReference type="ChEBI" id="CHEBI:145694"/>
    </reaction>
</comment>
<dbReference type="PRINTS" id="PR00502">
    <property type="entry name" value="NUDIXFAMILY"/>
</dbReference>
<dbReference type="InterPro" id="IPR029119">
    <property type="entry name" value="MutY_C"/>
</dbReference>
<keyword evidence="9" id="KW-0234">DNA repair</keyword>
<keyword evidence="6" id="KW-0227">DNA damage</keyword>
<keyword evidence="4" id="KW-0235">DNA replication</keyword>
<comment type="similarity">
    <text evidence="2">Belongs to the Nudix hydrolase family.</text>
</comment>
<evidence type="ECO:0000256" key="15">
    <source>
        <dbReference type="ARBA" id="ARBA00041979"/>
    </source>
</evidence>
<gene>
    <name evidence="18" type="ORF">BS639_10495</name>
</gene>
<dbReference type="EMBL" id="MRWD01000021">
    <property type="protein sequence ID" value="ORJ21330.1"/>
    <property type="molecule type" value="Genomic_DNA"/>
</dbReference>
<feature type="domain" description="Nudix hydrolase" evidence="17">
    <location>
        <begin position="3"/>
        <end position="130"/>
    </location>
</feature>
<accession>A0ABX3U1K2</accession>
<evidence type="ECO:0000256" key="5">
    <source>
        <dbReference type="ARBA" id="ARBA00022723"/>
    </source>
</evidence>
<comment type="catalytic activity">
    <reaction evidence="10">
        <text>8-oxo-dGTP + H2O = 8-oxo-dGMP + diphosphate + H(+)</text>
        <dbReference type="Rhea" id="RHEA:31575"/>
        <dbReference type="ChEBI" id="CHEBI:15377"/>
        <dbReference type="ChEBI" id="CHEBI:15378"/>
        <dbReference type="ChEBI" id="CHEBI:33019"/>
        <dbReference type="ChEBI" id="CHEBI:63224"/>
        <dbReference type="ChEBI" id="CHEBI:77896"/>
        <dbReference type="EC" id="3.6.1.55"/>
    </reaction>
</comment>
<evidence type="ECO:0000256" key="2">
    <source>
        <dbReference type="ARBA" id="ARBA00005582"/>
    </source>
</evidence>
<evidence type="ECO:0000256" key="10">
    <source>
        <dbReference type="ARBA" id="ARBA00035861"/>
    </source>
</evidence>
<evidence type="ECO:0000313" key="19">
    <source>
        <dbReference type="Proteomes" id="UP000192722"/>
    </source>
</evidence>
<evidence type="ECO:0000256" key="16">
    <source>
        <dbReference type="ARBA" id="ARBA00042798"/>
    </source>
</evidence>
<evidence type="ECO:0000259" key="17">
    <source>
        <dbReference type="PROSITE" id="PS51462"/>
    </source>
</evidence>
<dbReference type="Proteomes" id="UP000192722">
    <property type="component" value="Unassembled WGS sequence"/>
</dbReference>
<dbReference type="PROSITE" id="PS00893">
    <property type="entry name" value="NUDIX_BOX"/>
    <property type="match status" value="1"/>
</dbReference>
<protein>
    <recommendedName>
        <fullName evidence="13">8-oxo-dGTP diphosphatase</fullName>
        <ecNumber evidence="12">3.6.1.55</ecNumber>
    </recommendedName>
    <alternativeName>
        <fullName evidence="16">7,8-dihydro-8-oxoguanine-triphosphatase</fullName>
    </alternativeName>
    <alternativeName>
        <fullName evidence="15">Mutator protein MutT</fullName>
    </alternativeName>
    <alternativeName>
        <fullName evidence="14">dGTP pyrophosphohydrolase</fullName>
    </alternativeName>
</protein>
<name>A0ABX3U1K2_9GAMM</name>
<dbReference type="InterPro" id="IPR015797">
    <property type="entry name" value="NUDIX_hydrolase-like_dom_sf"/>
</dbReference>
<dbReference type="Pfam" id="PF14815">
    <property type="entry name" value="NUDIX_4"/>
    <property type="match status" value="1"/>
</dbReference>
<dbReference type="PRINTS" id="PR01401">
    <property type="entry name" value="MUTATORMUTT"/>
</dbReference>
<keyword evidence="3" id="KW-0515">Mutator protein</keyword>
<comment type="caution">
    <text evidence="18">The sequence shown here is derived from an EMBL/GenBank/DDBJ whole genome shotgun (WGS) entry which is preliminary data.</text>
</comment>
<dbReference type="PROSITE" id="PS51462">
    <property type="entry name" value="NUDIX"/>
    <property type="match status" value="1"/>
</dbReference>
<evidence type="ECO:0000256" key="8">
    <source>
        <dbReference type="ARBA" id="ARBA00022842"/>
    </source>
</evidence>
<evidence type="ECO:0000256" key="7">
    <source>
        <dbReference type="ARBA" id="ARBA00022801"/>
    </source>
</evidence>
<dbReference type="CDD" id="cd03425">
    <property type="entry name" value="NUDIX_MutT_NudA_like"/>
    <property type="match status" value="1"/>
</dbReference>
<evidence type="ECO:0000256" key="6">
    <source>
        <dbReference type="ARBA" id="ARBA00022763"/>
    </source>
</evidence>
<keyword evidence="19" id="KW-1185">Reference proteome</keyword>
<organism evidence="18 19">
    <name type="scientific">Rouxiella silvae</name>
    <dbReference type="NCBI Taxonomy" id="1646373"/>
    <lineage>
        <taxon>Bacteria</taxon>
        <taxon>Pseudomonadati</taxon>
        <taxon>Pseudomonadota</taxon>
        <taxon>Gammaproteobacteria</taxon>
        <taxon>Enterobacterales</taxon>
        <taxon>Yersiniaceae</taxon>
        <taxon>Rouxiella</taxon>
    </lineage>
</organism>